<accession>A0A420WBY2</accession>
<comment type="caution">
    <text evidence="2">The sequence shown here is derived from an EMBL/GenBank/DDBJ whole genome shotgun (WGS) entry which is preliminary data.</text>
</comment>
<evidence type="ECO:0000313" key="3">
    <source>
        <dbReference type="Proteomes" id="UP000277424"/>
    </source>
</evidence>
<reference evidence="2 3" key="1">
    <citation type="submission" date="2018-10" db="EMBL/GenBank/DDBJ databases">
        <title>Comparative analysis of microorganisms from saline springs in Andes Mountain Range, Colombia.</title>
        <authorList>
            <person name="Rubin E."/>
        </authorList>
    </citation>
    <scope>NUCLEOTIDE SEQUENCE [LARGE SCALE GENOMIC DNA]</scope>
    <source>
        <strain evidence="2 3">USBA 36</strain>
    </source>
</reference>
<feature type="signal peptide" evidence="1">
    <location>
        <begin position="1"/>
        <end position="21"/>
    </location>
</feature>
<dbReference type="AlphaFoldDB" id="A0A420WBY2"/>
<dbReference type="OrthoDB" id="14876at2"/>
<proteinExistence type="predicted"/>
<keyword evidence="1" id="KW-0732">Signal</keyword>
<feature type="chain" id="PRO_5019238086" evidence="1">
    <location>
        <begin position="22"/>
        <end position="122"/>
    </location>
</feature>
<evidence type="ECO:0000313" key="2">
    <source>
        <dbReference type="EMBL" id="RKQ68527.1"/>
    </source>
</evidence>
<dbReference type="Proteomes" id="UP000277424">
    <property type="component" value="Unassembled WGS sequence"/>
</dbReference>
<dbReference type="RefSeq" id="WP_121221214.1">
    <property type="nucleotide sequence ID" value="NZ_RBIG01000003.1"/>
</dbReference>
<dbReference type="EMBL" id="RBIG01000003">
    <property type="protein sequence ID" value="RKQ68527.1"/>
    <property type="molecule type" value="Genomic_DNA"/>
</dbReference>
<gene>
    <name evidence="2" type="ORF">BCL74_3007</name>
</gene>
<name>A0A420WBY2_9PROT</name>
<protein>
    <submittedName>
        <fullName evidence="2">Uncharacterized protein</fullName>
    </submittedName>
</protein>
<sequence length="122" mass="13039">MISRRQFAVLLVAALSFPSLMVAPRAADEFVPGFEDLPLAPGLTAVPDAAMSFDSAGGRIVESLATGRIDAGSVADFYARTLPQLGWQQADEGTYRREGEELVIEIARSGGVLTVRFALTPR</sequence>
<evidence type="ECO:0000256" key="1">
    <source>
        <dbReference type="SAM" id="SignalP"/>
    </source>
</evidence>
<organism evidence="2 3">
    <name type="scientific">Oceanibaculum indicum</name>
    <dbReference type="NCBI Taxonomy" id="526216"/>
    <lineage>
        <taxon>Bacteria</taxon>
        <taxon>Pseudomonadati</taxon>
        <taxon>Pseudomonadota</taxon>
        <taxon>Alphaproteobacteria</taxon>
        <taxon>Rhodospirillales</taxon>
        <taxon>Oceanibaculaceae</taxon>
        <taxon>Oceanibaculum</taxon>
    </lineage>
</organism>